<reference evidence="1" key="1">
    <citation type="submission" date="2021-06" db="EMBL/GenBank/DDBJ databases">
        <authorList>
            <person name="Kallberg Y."/>
            <person name="Tangrot J."/>
            <person name="Rosling A."/>
        </authorList>
    </citation>
    <scope>NUCLEOTIDE SEQUENCE</scope>
    <source>
        <strain evidence="1">MA461A</strain>
    </source>
</reference>
<evidence type="ECO:0000313" key="2">
    <source>
        <dbReference type="Proteomes" id="UP000789920"/>
    </source>
</evidence>
<proteinExistence type="predicted"/>
<evidence type="ECO:0000313" key="1">
    <source>
        <dbReference type="EMBL" id="CAG8831712.1"/>
    </source>
</evidence>
<keyword evidence="2" id="KW-1185">Reference proteome</keyword>
<accession>A0ACA9SAA2</accession>
<organism evidence="1 2">
    <name type="scientific">Racocetra persica</name>
    <dbReference type="NCBI Taxonomy" id="160502"/>
    <lineage>
        <taxon>Eukaryota</taxon>
        <taxon>Fungi</taxon>
        <taxon>Fungi incertae sedis</taxon>
        <taxon>Mucoromycota</taxon>
        <taxon>Glomeromycotina</taxon>
        <taxon>Glomeromycetes</taxon>
        <taxon>Diversisporales</taxon>
        <taxon>Gigasporaceae</taxon>
        <taxon>Racocetra</taxon>
    </lineage>
</organism>
<name>A0ACA9SAA2_9GLOM</name>
<feature type="non-terminal residue" evidence="1">
    <location>
        <position position="1"/>
    </location>
</feature>
<sequence>SSAAFELDQTSLDNLEEQSNLLSLLIQKRRTVAIRHRKRSVSRRQSVQYEDNVNAMLSNKNIIRSKLERLFEEKQTD</sequence>
<comment type="caution">
    <text evidence="1">The sequence shown here is derived from an EMBL/GenBank/DDBJ whole genome shotgun (WGS) entry which is preliminary data.</text>
</comment>
<dbReference type="Proteomes" id="UP000789920">
    <property type="component" value="Unassembled WGS sequence"/>
</dbReference>
<gene>
    <name evidence="1" type="ORF">RPERSI_LOCUS28237</name>
</gene>
<dbReference type="EMBL" id="CAJVQC010102061">
    <property type="protein sequence ID" value="CAG8831712.1"/>
    <property type="molecule type" value="Genomic_DNA"/>
</dbReference>
<protein>
    <submittedName>
        <fullName evidence="1">8779_t:CDS:1</fullName>
    </submittedName>
</protein>